<dbReference type="AlphaFoldDB" id="A0A016VJ55"/>
<keyword evidence="3" id="KW-1185">Reference proteome</keyword>
<reference evidence="3" key="1">
    <citation type="journal article" date="2015" name="Nat. Genet.">
        <title>The genome and transcriptome of the zoonotic hookworm Ancylostoma ceylanicum identify infection-specific gene families.</title>
        <authorList>
            <person name="Schwarz E.M."/>
            <person name="Hu Y."/>
            <person name="Antoshechkin I."/>
            <person name="Miller M.M."/>
            <person name="Sternberg P.W."/>
            <person name="Aroian R.V."/>
        </authorList>
    </citation>
    <scope>NUCLEOTIDE SEQUENCE</scope>
    <source>
        <strain evidence="3">HY135</strain>
    </source>
</reference>
<sequence>MQKEKTTRQIGRNAQIKRTKNRRSRKVIADRFCKFSNDEVQAEIEFTVTTIIDATQSLFVSRMPMP</sequence>
<name>A0A016VJ55_9BILA</name>
<evidence type="ECO:0000313" key="2">
    <source>
        <dbReference type="EMBL" id="EYC27455.1"/>
    </source>
</evidence>
<accession>A0A016VJ55</accession>
<gene>
    <name evidence="2" type="primary">Acey_s0009.g737</name>
    <name evidence="2" type="ORF">Y032_0009g737</name>
</gene>
<protein>
    <submittedName>
        <fullName evidence="2">Uncharacterized protein</fullName>
    </submittedName>
</protein>
<comment type="caution">
    <text evidence="2">The sequence shown here is derived from an EMBL/GenBank/DDBJ whole genome shotgun (WGS) entry which is preliminary data.</text>
</comment>
<evidence type="ECO:0000256" key="1">
    <source>
        <dbReference type="SAM" id="MobiDB-lite"/>
    </source>
</evidence>
<evidence type="ECO:0000313" key="3">
    <source>
        <dbReference type="Proteomes" id="UP000024635"/>
    </source>
</evidence>
<feature type="region of interest" description="Disordered" evidence="1">
    <location>
        <begin position="1"/>
        <end position="23"/>
    </location>
</feature>
<dbReference type="Proteomes" id="UP000024635">
    <property type="component" value="Unassembled WGS sequence"/>
</dbReference>
<proteinExistence type="predicted"/>
<dbReference type="EMBL" id="JARK01001345">
    <property type="protein sequence ID" value="EYC27455.1"/>
    <property type="molecule type" value="Genomic_DNA"/>
</dbReference>
<organism evidence="2 3">
    <name type="scientific">Ancylostoma ceylanicum</name>
    <dbReference type="NCBI Taxonomy" id="53326"/>
    <lineage>
        <taxon>Eukaryota</taxon>
        <taxon>Metazoa</taxon>
        <taxon>Ecdysozoa</taxon>
        <taxon>Nematoda</taxon>
        <taxon>Chromadorea</taxon>
        <taxon>Rhabditida</taxon>
        <taxon>Rhabditina</taxon>
        <taxon>Rhabditomorpha</taxon>
        <taxon>Strongyloidea</taxon>
        <taxon>Ancylostomatidae</taxon>
        <taxon>Ancylostomatinae</taxon>
        <taxon>Ancylostoma</taxon>
    </lineage>
</organism>